<dbReference type="PANTHER" id="PTHR30537:SF3">
    <property type="entry name" value="TRANSCRIPTIONAL REGULATORY PROTEIN"/>
    <property type="match status" value="1"/>
</dbReference>
<keyword evidence="3" id="KW-0238">DNA-binding</keyword>
<evidence type="ECO:0000256" key="2">
    <source>
        <dbReference type="ARBA" id="ARBA00023015"/>
    </source>
</evidence>
<evidence type="ECO:0000313" key="6">
    <source>
        <dbReference type="EMBL" id="WEX82890.1"/>
    </source>
</evidence>
<keyword evidence="7" id="KW-1185">Reference proteome</keyword>
<dbReference type="Proteomes" id="UP001235547">
    <property type="component" value="Chromosome 1"/>
</dbReference>
<sequence>MNAESWGDLELLDHIVRGRTLSAAARSLGVDQTTAARRLAALERRIGAALFDRIGGRLAPTPILARVLDRLRTISEEAALSMAALRRATAELKGHVRVTSVGFVLARILAPALGGLERSHPGITLDLVADDQPLSFERRETDIAVRLGRTAEDSTRIKRLGDIRFRLCRPAGLPSGEHPVVRYGAALAHLPEMLALDRARPNARAALTADKLEILIEAALALGAEVMLPELSARRDPRYEVVDEPAGVADRPVYLMIHPERARVPSVAAVATFIEAAVRDWR</sequence>
<dbReference type="InterPro" id="IPR036388">
    <property type="entry name" value="WH-like_DNA-bd_sf"/>
</dbReference>
<evidence type="ECO:0000259" key="5">
    <source>
        <dbReference type="PROSITE" id="PS50931"/>
    </source>
</evidence>
<name>A0ABY8CW89_9HYPH</name>
<protein>
    <submittedName>
        <fullName evidence="6">LysR family transcriptional regulator</fullName>
    </submittedName>
</protein>
<evidence type="ECO:0000256" key="3">
    <source>
        <dbReference type="ARBA" id="ARBA00023125"/>
    </source>
</evidence>
<dbReference type="Pfam" id="PF03466">
    <property type="entry name" value="LysR_substrate"/>
    <property type="match status" value="1"/>
</dbReference>
<dbReference type="PRINTS" id="PR00039">
    <property type="entry name" value="HTHLYSR"/>
</dbReference>
<dbReference type="PANTHER" id="PTHR30537">
    <property type="entry name" value="HTH-TYPE TRANSCRIPTIONAL REGULATOR"/>
    <property type="match status" value="1"/>
</dbReference>
<dbReference type="RefSeq" id="WP_280733647.1">
    <property type="nucleotide sequence ID" value="NZ_CP120368.1"/>
</dbReference>
<reference evidence="6 7" key="1">
    <citation type="submission" date="2023-03" db="EMBL/GenBank/DDBJ databases">
        <authorList>
            <person name="Kaur S."/>
            <person name="Espinosa-Saiz D."/>
            <person name="Velazquez E."/>
            <person name="Menendez E."/>
            <person name="diCenzo G.C."/>
        </authorList>
    </citation>
    <scope>NUCLEOTIDE SEQUENCE [LARGE SCALE GENOMIC DNA]</scope>
    <source>
        <strain evidence="6 7">LMG 27395</strain>
    </source>
</reference>
<organism evidence="6 7">
    <name type="scientific">Sinorhizobium numidicum</name>
    <dbReference type="NCBI Taxonomy" id="680248"/>
    <lineage>
        <taxon>Bacteria</taxon>
        <taxon>Pseudomonadati</taxon>
        <taxon>Pseudomonadota</taxon>
        <taxon>Alphaproteobacteria</taxon>
        <taxon>Hyphomicrobiales</taxon>
        <taxon>Rhizobiaceae</taxon>
        <taxon>Sinorhizobium/Ensifer group</taxon>
        <taxon>Sinorhizobium</taxon>
    </lineage>
</organism>
<dbReference type="Pfam" id="PF00126">
    <property type="entry name" value="HTH_1"/>
    <property type="match status" value="1"/>
</dbReference>
<dbReference type="InterPro" id="IPR058163">
    <property type="entry name" value="LysR-type_TF_proteobact-type"/>
</dbReference>
<dbReference type="SUPFAM" id="SSF53850">
    <property type="entry name" value="Periplasmic binding protein-like II"/>
    <property type="match status" value="1"/>
</dbReference>
<dbReference type="PROSITE" id="PS50931">
    <property type="entry name" value="HTH_LYSR"/>
    <property type="match status" value="1"/>
</dbReference>
<keyword evidence="4" id="KW-0804">Transcription</keyword>
<dbReference type="InterPro" id="IPR005119">
    <property type="entry name" value="LysR_subst-bd"/>
</dbReference>
<accession>A0ABY8CW89</accession>
<evidence type="ECO:0000313" key="7">
    <source>
        <dbReference type="Proteomes" id="UP001235547"/>
    </source>
</evidence>
<dbReference type="Gene3D" id="1.10.10.10">
    <property type="entry name" value="Winged helix-like DNA-binding domain superfamily/Winged helix DNA-binding domain"/>
    <property type="match status" value="1"/>
</dbReference>
<dbReference type="EMBL" id="CP120371">
    <property type="protein sequence ID" value="WEX82890.1"/>
    <property type="molecule type" value="Genomic_DNA"/>
</dbReference>
<gene>
    <name evidence="6" type="ORF">PYH38_005235</name>
</gene>
<feature type="domain" description="HTH lysR-type" evidence="5">
    <location>
        <begin position="1"/>
        <end position="61"/>
    </location>
</feature>
<dbReference type="Gene3D" id="3.40.190.290">
    <property type="match status" value="1"/>
</dbReference>
<evidence type="ECO:0000256" key="1">
    <source>
        <dbReference type="ARBA" id="ARBA00009437"/>
    </source>
</evidence>
<comment type="similarity">
    <text evidence="1">Belongs to the LysR transcriptional regulatory family.</text>
</comment>
<dbReference type="SUPFAM" id="SSF46785">
    <property type="entry name" value="Winged helix' DNA-binding domain"/>
    <property type="match status" value="1"/>
</dbReference>
<evidence type="ECO:0000256" key="4">
    <source>
        <dbReference type="ARBA" id="ARBA00023163"/>
    </source>
</evidence>
<proteinExistence type="inferred from homology"/>
<dbReference type="InterPro" id="IPR036390">
    <property type="entry name" value="WH_DNA-bd_sf"/>
</dbReference>
<dbReference type="InterPro" id="IPR000847">
    <property type="entry name" value="LysR_HTH_N"/>
</dbReference>
<keyword evidence="2" id="KW-0805">Transcription regulation</keyword>